<reference evidence="2 3" key="1">
    <citation type="submission" date="2024-04" db="EMBL/GenBank/DDBJ databases">
        <title>Complete genome sequence of Nguyenibacter vanlangesis HBCM-1154, a strain capable of nitrogen fixation, IAA production, and phosphorus solubilization isolated from sugarcane soil.</title>
        <authorList>
            <person name="MY HANH P."/>
        </authorList>
    </citation>
    <scope>NUCLEOTIDE SEQUENCE [LARGE SCALE GENOMIC DNA]</scope>
    <source>
        <strain evidence="2 3">HBCM 1154</strain>
    </source>
</reference>
<dbReference type="EMBL" id="CP152276">
    <property type="protein sequence ID" value="XAE41693.1"/>
    <property type="molecule type" value="Genomic_DNA"/>
</dbReference>
<dbReference type="Gene3D" id="6.20.150.10">
    <property type="match status" value="1"/>
</dbReference>
<evidence type="ECO:0000313" key="2">
    <source>
        <dbReference type="EMBL" id="XAE41693.1"/>
    </source>
</evidence>
<evidence type="ECO:0000313" key="3">
    <source>
        <dbReference type="Proteomes" id="UP001449795"/>
    </source>
</evidence>
<protein>
    <submittedName>
        <fullName evidence="2">Phage baseplate assembly protein V</fullName>
    </submittedName>
</protein>
<proteinExistence type="predicted"/>
<gene>
    <name evidence="2" type="ORF">AAC691_15560</name>
</gene>
<dbReference type="NCBIfam" id="TIGR01644">
    <property type="entry name" value="phage_P2_V"/>
    <property type="match status" value="1"/>
</dbReference>
<dbReference type="InterPro" id="IPR037026">
    <property type="entry name" value="Vgr_OB-fold_dom_sf"/>
</dbReference>
<evidence type="ECO:0000259" key="1">
    <source>
        <dbReference type="Pfam" id="PF04717"/>
    </source>
</evidence>
<keyword evidence="3" id="KW-1185">Reference proteome</keyword>
<dbReference type="InterPro" id="IPR013046">
    <property type="entry name" value="GpV/Gp45"/>
</dbReference>
<dbReference type="RefSeq" id="WP_342627570.1">
    <property type="nucleotide sequence ID" value="NZ_CP152276.1"/>
</dbReference>
<dbReference type="Pfam" id="PF04717">
    <property type="entry name" value="Phage_base_V"/>
    <property type="match status" value="1"/>
</dbReference>
<dbReference type="Proteomes" id="UP001449795">
    <property type="component" value="Chromosome"/>
</dbReference>
<name>A0ABZ3D1R3_9PROT</name>
<feature type="domain" description="Gp5/Type VI secretion system Vgr protein OB-fold" evidence="1">
    <location>
        <begin position="31"/>
        <end position="81"/>
    </location>
</feature>
<organism evidence="2 3">
    <name type="scientific">Nguyenibacter vanlangensis</name>
    <dbReference type="NCBI Taxonomy" id="1216886"/>
    <lineage>
        <taxon>Bacteria</taxon>
        <taxon>Pseudomonadati</taxon>
        <taxon>Pseudomonadota</taxon>
        <taxon>Alphaproteobacteria</taxon>
        <taxon>Acetobacterales</taxon>
        <taxon>Acetobacteraceae</taxon>
        <taxon>Nguyenibacter</taxon>
    </lineage>
</organism>
<dbReference type="InterPro" id="IPR006531">
    <property type="entry name" value="Gp5/Vgr_OB"/>
</dbReference>
<sequence length="180" mass="18659">MNARALGDHDRQIANMVRIGVIAAVQGNMATVTIGDVTTDWLYWISRRAYVDYDWWAPVPGEQVVVLALWGDVSQGVILGAIPQDAQVAPGTGAQWSKRFADGATLTYDPGTHILTANIPDGGIVVNAGKSVTVNAPAILASQNIDAGGNLSAGTGATGSFTTPTGAIVTVQDGIITNIM</sequence>
<accession>A0ABZ3D1R3</accession>
<dbReference type="Gene3D" id="2.40.50.230">
    <property type="entry name" value="Gp5 N-terminal domain"/>
    <property type="match status" value="1"/>
</dbReference>